<dbReference type="HOGENOM" id="CLU_013016_0_1_9"/>
<evidence type="ECO:0000256" key="6">
    <source>
        <dbReference type="ARBA" id="ARBA00022989"/>
    </source>
</evidence>
<keyword evidence="4" id="KW-1003">Cell membrane</keyword>
<comment type="subcellular location">
    <subcellularLocation>
        <location evidence="1">Cell membrane</location>
        <topology evidence="1">Multi-pass membrane protein</topology>
    </subcellularLocation>
</comment>
<keyword evidence="10" id="KW-1185">Reference proteome</keyword>
<evidence type="ECO:0000256" key="4">
    <source>
        <dbReference type="ARBA" id="ARBA00022475"/>
    </source>
</evidence>
<keyword evidence="5 8" id="KW-0812">Transmembrane</keyword>
<proteinExistence type="inferred from homology"/>
<feature type="transmembrane region" description="Helical" evidence="8">
    <location>
        <begin position="91"/>
        <end position="113"/>
    </location>
</feature>
<feature type="transmembrane region" description="Helical" evidence="8">
    <location>
        <begin position="193"/>
        <end position="214"/>
    </location>
</feature>
<reference evidence="9 10" key="2">
    <citation type="journal article" date="2008" name="Science">
        <title>Environmental genomics reveals a single-species ecosystem deep within Earth.</title>
        <authorList>
            <person name="Chivian D."/>
            <person name="Brodie E.L."/>
            <person name="Alm E.J."/>
            <person name="Culley D.E."/>
            <person name="Dehal P.S."/>
            <person name="Desantis T.Z."/>
            <person name="Gihring T.M."/>
            <person name="Lapidus A."/>
            <person name="Lin L.H."/>
            <person name="Lowry S.R."/>
            <person name="Moser D.P."/>
            <person name="Richardson P.M."/>
            <person name="Southam G."/>
            <person name="Wanger G."/>
            <person name="Pratt L.M."/>
            <person name="Andersen G.L."/>
            <person name="Hazen T.C."/>
            <person name="Brockman F.J."/>
            <person name="Arkin A.P."/>
            <person name="Onstott T.C."/>
        </authorList>
    </citation>
    <scope>NUCLEOTIDE SEQUENCE [LARGE SCALE GENOMIC DNA]</scope>
    <source>
        <strain evidence="9 10">MP104C</strain>
    </source>
</reference>
<feature type="transmembrane region" description="Helical" evidence="8">
    <location>
        <begin position="62"/>
        <end position="79"/>
    </location>
</feature>
<dbReference type="SUPFAM" id="SSF81345">
    <property type="entry name" value="ABC transporter involved in vitamin B12 uptake, BtuC"/>
    <property type="match status" value="1"/>
</dbReference>
<keyword evidence="3" id="KW-0813">Transport</keyword>
<keyword evidence="6 8" id="KW-1133">Transmembrane helix</keyword>
<dbReference type="InterPro" id="IPR000522">
    <property type="entry name" value="ABC_transptr_permease_BtuC"/>
</dbReference>
<feature type="transmembrane region" description="Helical" evidence="8">
    <location>
        <begin position="146"/>
        <end position="172"/>
    </location>
</feature>
<sequence length="338" mass="35001">MRVSPRVLFIIVGLSLLLALVAGVASGPVPIGLTEIFLALRSGEATAPPTALILWEIRLPRVILAALVGSALAVSGAVLQGLLRNPLADPYLLGVSAGAAFGATAVIVTGLAGSIWGFSVVPLAAFAGAIVAVWLVYQLARVNGKLPVFVLILAGVAVGYLLAALASLLIFWGQERMHQVIFWLMGGFAGRNWSHVTLCLPYIAVGLGLVFAWAKELNLLLGGEETAAQIGVDVERAKMVLIFAAALLTAAAVAVGGLIGFVGLVVPHVVRILAGPDHRVLLPVSALAGGAFLVTADVIARTVIGPVEIPLGIITALTGGPFFLYLLWRRRGGLFGQL</sequence>
<evidence type="ECO:0000313" key="9">
    <source>
        <dbReference type="EMBL" id="ACA59827.1"/>
    </source>
</evidence>
<evidence type="ECO:0000256" key="3">
    <source>
        <dbReference type="ARBA" id="ARBA00022448"/>
    </source>
</evidence>
<dbReference type="GO" id="GO:0022857">
    <property type="term" value="F:transmembrane transporter activity"/>
    <property type="evidence" value="ECO:0007669"/>
    <property type="project" value="InterPro"/>
</dbReference>
<dbReference type="Proteomes" id="UP000008544">
    <property type="component" value="Chromosome"/>
</dbReference>
<evidence type="ECO:0000256" key="7">
    <source>
        <dbReference type="ARBA" id="ARBA00023136"/>
    </source>
</evidence>
<dbReference type="CDD" id="cd06550">
    <property type="entry name" value="TM_ABC_iron-siderophores_like"/>
    <property type="match status" value="1"/>
</dbReference>
<protein>
    <submittedName>
        <fullName evidence="9">Transport system permease protein</fullName>
    </submittedName>
</protein>
<feature type="transmembrane region" description="Helical" evidence="8">
    <location>
        <begin position="120"/>
        <end position="140"/>
    </location>
</feature>
<dbReference type="KEGG" id="dau:Daud_1316"/>
<dbReference type="Pfam" id="PF01032">
    <property type="entry name" value="FecCD"/>
    <property type="match status" value="1"/>
</dbReference>
<evidence type="ECO:0000256" key="1">
    <source>
        <dbReference type="ARBA" id="ARBA00004651"/>
    </source>
</evidence>
<dbReference type="FunFam" id="1.10.3470.10:FF:000001">
    <property type="entry name" value="Vitamin B12 ABC transporter permease BtuC"/>
    <property type="match status" value="1"/>
</dbReference>
<feature type="transmembrane region" description="Helical" evidence="8">
    <location>
        <begin position="309"/>
        <end position="328"/>
    </location>
</feature>
<evidence type="ECO:0000256" key="8">
    <source>
        <dbReference type="SAM" id="Phobius"/>
    </source>
</evidence>
<keyword evidence="7 8" id="KW-0472">Membrane</keyword>
<comment type="similarity">
    <text evidence="2">Belongs to the binding-protein-dependent transport system permease family. FecCD subfamily.</text>
</comment>
<evidence type="ECO:0000313" key="10">
    <source>
        <dbReference type="Proteomes" id="UP000008544"/>
    </source>
</evidence>
<dbReference type="GO" id="GO:0005886">
    <property type="term" value="C:plasma membrane"/>
    <property type="evidence" value="ECO:0007669"/>
    <property type="project" value="UniProtKB-SubCell"/>
</dbReference>
<organism evidence="9 10">
    <name type="scientific">Desulforudis audaxviator (strain MP104C)</name>
    <dbReference type="NCBI Taxonomy" id="477974"/>
    <lineage>
        <taxon>Bacteria</taxon>
        <taxon>Bacillati</taxon>
        <taxon>Bacillota</taxon>
        <taxon>Clostridia</taxon>
        <taxon>Thermoanaerobacterales</taxon>
        <taxon>Candidatus Desulforudaceae</taxon>
        <taxon>Candidatus Desulforudis</taxon>
    </lineage>
</organism>
<gene>
    <name evidence="9" type="ordered locus">Daud_1316</name>
</gene>
<reference evidence="10" key="1">
    <citation type="submission" date="2007-10" db="EMBL/GenBank/DDBJ databases">
        <title>Complete sequence of chromosome of Desulforudis audaxviator MP104C.</title>
        <authorList>
            <person name="Copeland A."/>
            <person name="Lucas S."/>
            <person name="Lapidus A."/>
            <person name="Barry K."/>
            <person name="Glavina del Rio T."/>
            <person name="Dalin E."/>
            <person name="Tice H."/>
            <person name="Bruce D."/>
            <person name="Pitluck S."/>
            <person name="Lowry S.R."/>
            <person name="Larimer F."/>
            <person name="Land M.L."/>
            <person name="Hauser L."/>
            <person name="Kyrpides N."/>
            <person name="Ivanova N.N."/>
            <person name="Richardson P."/>
        </authorList>
    </citation>
    <scope>NUCLEOTIDE SEQUENCE [LARGE SCALE GENOMIC DNA]</scope>
    <source>
        <strain evidence="10">MP104C</strain>
    </source>
</reference>
<accession>B1I4F0</accession>
<dbReference type="eggNOG" id="COG0609">
    <property type="taxonomic scope" value="Bacteria"/>
</dbReference>
<dbReference type="AlphaFoldDB" id="B1I4F0"/>
<dbReference type="RefSeq" id="WP_012302412.1">
    <property type="nucleotide sequence ID" value="NC_010424.1"/>
</dbReference>
<evidence type="ECO:0000256" key="5">
    <source>
        <dbReference type="ARBA" id="ARBA00022692"/>
    </source>
</evidence>
<dbReference type="PANTHER" id="PTHR30472:SF25">
    <property type="entry name" value="ABC TRANSPORTER PERMEASE PROTEIN MJ0876-RELATED"/>
    <property type="match status" value="1"/>
</dbReference>
<dbReference type="Gene3D" id="1.10.3470.10">
    <property type="entry name" value="ABC transporter involved in vitamin B12 uptake, BtuC"/>
    <property type="match status" value="1"/>
</dbReference>
<dbReference type="InterPro" id="IPR037294">
    <property type="entry name" value="ABC_BtuC-like"/>
</dbReference>
<evidence type="ECO:0000256" key="2">
    <source>
        <dbReference type="ARBA" id="ARBA00007935"/>
    </source>
</evidence>
<dbReference type="PANTHER" id="PTHR30472">
    <property type="entry name" value="FERRIC ENTEROBACTIN TRANSPORT SYSTEM PERMEASE PROTEIN"/>
    <property type="match status" value="1"/>
</dbReference>
<dbReference type="OrthoDB" id="9792889at2"/>
<name>B1I4F0_DESAP</name>
<dbReference type="EMBL" id="CP000860">
    <property type="protein sequence ID" value="ACA59827.1"/>
    <property type="molecule type" value="Genomic_DNA"/>
</dbReference>
<dbReference type="STRING" id="477974.Daud_1316"/>
<feature type="transmembrane region" description="Helical" evidence="8">
    <location>
        <begin position="241"/>
        <end position="268"/>
    </location>
</feature>
<feature type="transmembrane region" description="Helical" evidence="8">
    <location>
        <begin position="280"/>
        <end position="303"/>
    </location>
</feature>